<reference evidence="1 2" key="1">
    <citation type="submission" date="2019-09" db="EMBL/GenBank/DDBJ databases">
        <title>Commensal-derived Metabolites Govern Vibrio cholerae Pathogenesis in Host.</title>
        <authorList>
            <person name="Yoon S.S."/>
            <person name="Yoon M.Y."/>
        </authorList>
    </citation>
    <scope>NUCLEOTIDE SEQUENCE [LARGE SCALE GENOMIC DNA]</scope>
    <source>
        <strain evidence="1 2">VIC01</strain>
    </source>
</reference>
<evidence type="ECO:0000313" key="2">
    <source>
        <dbReference type="Proteomes" id="UP000326091"/>
    </source>
</evidence>
<protein>
    <submittedName>
        <fullName evidence="1">Uncharacterized protein</fullName>
    </submittedName>
</protein>
<name>A0A5P3AUA2_PHOVU</name>
<accession>A0A5P3AUA2</accession>
<evidence type="ECO:0000313" key="1">
    <source>
        <dbReference type="EMBL" id="QEW36428.1"/>
    </source>
</evidence>
<proteinExistence type="predicted"/>
<organism evidence="1 2">
    <name type="scientific">Phocaeicola vulgatus</name>
    <name type="common">Bacteroides vulgatus</name>
    <dbReference type="NCBI Taxonomy" id="821"/>
    <lineage>
        <taxon>Bacteria</taxon>
        <taxon>Pseudomonadati</taxon>
        <taxon>Bacteroidota</taxon>
        <taxon>Bacteroidia</taxon>
        <taxon>Bacteroidales</taxon>
        <taxon>Bacteroidaceae</taxon>
        <taxon>Phocaeicola</taxon>
    </lineage>
</organism>
<sequence length="29" mass="3188">MAMLLRGVLDAVNKPNSYQEPGKHMMQAG</sequence>
<dbReference type="Proteomes" id="UP000326091">
    <property type="component" value="Chromosome"/>
</dbReference>
<dbReference type="EMBL" id="CP043529">
    <property type="protein sequence ID" value="QEW36428.1"/>
    <property type="molecule type" value="Genomic_DNA"/>
</dbReference>
<gene>
    <name evidence="1" type="ORF">VIC01_01978</name>
</gene>
<dbReference type="AlphaFoldDB" id="A0A5P3AUA2"/>